<evidence type="ECO:0000313" key="2">
    <source>
        <dbReference type="Proteomes" id="UP001497535"/>
    </source>
</evidence>
<dbReference type="Proteomes" id="UP001497535">
    <property type="component" value="Unassembled WGS sequence"/>
</dbReference>
<gene>
    <name evidence="1" type="ORF">MENTE1834_LOCUS21102</name>
</gene>
<sequence>MFVNILRADSFVFNFFNFIAKASVSPFQVFLESAPKESYIARASSNKYKGKIWVQRVPLH</sequence>
<proteinExistence type="predicted"/>
<comment type="caution">
    <text evidence="1">The sequence shown here is derived from an EMBL/GenBank/DDBJ whole genome shotgun (WGS) entry which is preliminary data.</text>
</comment>
<evidence type="ECO:0000313" key="1">
    <source>
        <dbReference type="EMBL" id="CAK5074356.1"/>
    </source>
</evidence>
<name>A0ACB0Z7H3_MELEN</name>
<reference evidence="1" key="1">
    <citation type="submission" date="2023-11" db="EMBL/GenBank/DDBJ databases">
        <authorList>
            <person name="Poullet M."/>
        </authorList>
    </citation>
    <scope>NUCLEOTIDE SEQUENCE</scope>
    <source>
        <strain evidence="1">E1834</strain>
    </source>
</reference>
<accession>A0ACB0Z7H3</accession>
<protein>
    <submittedName>
        <fullName evidence="1">Uncharacterized protein</fullName>
    </submittedName>
</protein>
<keyword evidence="2" id="KW-1185">Reference proteome</keyword>
<organism evidence="1 2">
    <name type="scientific">Meloidogyne enterolobii</name>
    <name type="common">Root-knot nematode worm</name>
    <name type="synonym">Meloidogyne mayaguensis</name>
    <dbReference type="NCBI Taxonomy" id="390850"/>
    <lineage>
        <taxon>Eukaryota</taxon>
        <taxon>Metazoa</taxon>
        <taxon>Ecdysozoa</taxon>
        <taxon>Nematoda</taxon>
        <taxon>Chromadorea</taxon>
        <taxon>Rhabditida</taxon>
        <taxon>Tylenchina</taxon>
        <taxon>Tylenchomorpha</taxon>
        <taxon>Tylenchoidea</taxon>
        <taxon>Meloidogynidae</taxon>
        <taxon>Meloidogyninae</taxon>
        <taxon>Meloidogyne</taxon>
    </lineage>
</organism>
<dbReference type="EMBL" id="CAVMJV010000026">
    <property type="protein sequence ID" value="CAK5074356.1"/>
    <property type="molecule type" value="Genomic_DNA"/>
</dbReference>